<dbReference type="RefSeq" id="YP_010648849.1">
    <property type="nucleotide sequence ID" value="NC_070762.1"/>
</dbReference>
<feature type="domain" description="YspA cpYpsA-related SLOG" evidence="1">
    <location>
        <begin position="3"/>
        <end position="66"/>
    </location>
</feature>
<protein>
    <recommendedName>
        <fullName evidence="1">YspA cpYpsA-related SLOG domain-containing protein</fullName>
    </recommendedName>
</protein>
<dbReference type="KEGG" id="vg:77924336"/>
<accession>A0A5Q2F1B4</accession>
<gene>
    <name evidence="2" type="primary">169</name>
    <name evidence="2" type="ORF">SEA_SIXAMA_169</name>
</gene>
<keyword evidence="3" id="KW-1185">Reference proteome</keyword>
<reference evidence="2 3" key="1">
    <citation type="submission" date="2019-09" db="EMBL/GenBank/DDBJ databases">
        <authorList>
            <person name="Christie C.A."/>
            <person name="Diallo A.S."/>
            <person name="Dixon Z."/>
            <person name="McIntosh P.M."/>
            <person name="Murthy K.H."/>
            <person name="Rosen M.G."/>
            <person name="Simpson L.M."/>
            <person name="Koustas K."/>
            <person name="Fogarty M.P."/>
            <person name="Molloy S.D."/>
            <person name="Garlena R.A."/>
            <person name="Russell D.A."/>
            <person name="Pope W.H."/>
            <person name="Jacobs-Sera D."/>
            <person name="Hatfull G.F."/>
        </authorList>
    </citation>
    <scope>NUCLEOTIDE SEQUENCE [LARGE SCALE GENOMIC DNA]</scope>
</reference>
<dbReference type="GeneID" id="77924336"/>
<dbReference type="Pfam" id="PF10686">
    <property type="entry name" value="YAcAr"/>
    <property type="match status" value="1"/>
</dbReference>
<evidence type="ECO:0000259" key="1">
    <source>
        <dbReference type="Pfam" id="PF10686"/>
    </source>
</evidence>
<name>A0A5Q2F1B4_9CAUD</name>
<evidence type="ECO:0000313" key="3">
    <source>
        <dbReference type="Proteomes" id="UP000400849"/>
    </source>
</evidence>
<evidence type="ECO:0000313" key="2">
    <source>
        <dbReference type="EMBL" id="QGF20319.1"/>
    </source>
</evidence>
<proteinExistence type="predicted"/>
<dbReference type="EMBL" id="MN484601">
    <property type="protein sequence ID" value="QGF20319.1"/>
    <property type="molecule type" value="Genomic_DNA"/>
</dbReference>
<dbReference type="Proteomes" id="UP000400849">
    <property type="component" value="Segment"/>
</dbReference>
<sequence>MKRLLITGSRHTVDMKTIEHRLAHEFEEHPDAVLVHGGAAGADNIAGYIWFEFGGNVEVHYANWDQYGKAAGNIRNQEMVDLGAYLCLAFPMKQSTGTFDCIKRADKAGIPVETIMLGR</sequence>
<dbReference type="InterPro" id="IPR019627">
    <property type="entry name" value="YAcAr"/>
</dbReference>
<organism evidence="2 3">
    <name type="scientific">Gordonia phage Sixama</name>
    <dbReference type="NCBI Taxonomy" id="2653271"/>
    <lineage>
        <taxon>Viruses</taxon>
        <taxon>Duplodnaviria</taxon>
        <taxon>Heunggongvirae</taxon>
        <taxon>Uroviricota</taxon>
        <taxon>Caudoviricetes</taxon>
        <taxon>Sixamavirus</taxon>
        <taxon>Sixamavirus sixama</taxon>
    </lineage>
</organism>